<keyword evidence="3" id="KW-1185">Reference proteome</keyword>
<evidence type="ECO:0000313" key="3">
    <source>
        <dbReference type="Proteomes" id="UP001557470"/>
    </source>
</evidence>
<feature type="region of interest" description="Disordered" evidence="1">
    <location>
        <begin position="24"/>
        <end position="53"/>
    </location>
</feature>
<comment type="caution">
    <text evidence="2">The sequence shown here is derived from an EMBL/GenBank/DDBJ whole genome shotgun (WGS) entry which is preliminary data.</text>
</comment>
<evidence type="ECO:0000256" key="1">
    <source>
        <dbReference type="SAM" id="MobiDB-lite"/>
    </source>
</evidence>
<dbReference type="AlphaFoldDB" id="A0ABD0WZE0"/>
<dbReference type="PANTHER" id="PTHR45762:SF14">
    <property type="entry name" value="SI:CH211-197H24.6"/>
    <property type="match status" value="1"/>
</dbReference>
<gene>
    <name evidence="2" type="ORF">UPYG_G00155830</name>
</gene>
<protein>
    <submittedName>
        <fullName evidence="2">Uncharacterized protein</fullName>
    </submittedName>
</protein>
<dbReference type="EMBL" id="JAGEUA010000004">
    <property type="protein sequence ID" value="KAL0985352.1"/>
    <property type="molecule type" value="Genomic_DNA"/>
</dbReference>
<accession>A0ABD0WZE0</accession>
<dbReference type="Proteomes" id="UP001557470">
    <property type="component" value="Unassembled WGS sequence"/>
</dbReference>
<proteinExistence type="predicted"/>
<reference evidence="2 3" key="1">
    <citation type="submission" date="2024-06" db="EMBL/GenBank/DDBJ databases">
        <authorList>
            <person name="Pan Q."/>
            <person name="Wen M."/>
            <person name="Jouanno E."/>
            <person name="Zahm M."/>
            <person name="Klopp C."/>
            <person name="Cabau C."/>
            <person name="Louis A."/>
            <person name="Berthelot C."/>
            <person name="Parey E."/>
            <person name="Roest Crollius H."/>
            <person name="Montfort J."/>
            <person name="Robinson-Rechavi M."/>
            <person name="Bouchez O."/>
            <person name="Lampietro C."/>
            <person name="Lopez Roques C."/>
            <person name="Donnadieu C."/>
            <person name="Postlethwait J."/>
            <person name="Bobe J."/>
            <person name="Verreycken H."/>
            <person name="Guiguen Y."/>
        </authorList>
    </citation>
    <scope>NUCLEOTIDE SEQUENCE [LARGE SCALE GENOMIC DNA]</scope>
    <source>
        <strain evidence="2">Up_M1</strain>
        <tissue evidence="2">Testis</tissue>
    </source>
</reference>
<feature type="region of interest" description="Disordered" evidence="1">
    <location>
        <begin position="370"/>
        <end position="421"/>
    </location>
</feature>
<name>A0ABD0WZE0_UMBPY</name>
<feature type="compositionally biased region" description="Polar residues" evidence="1">
    <location>
        <begin position="370"/>
        <end position="384"/>
    </location>
</feature>
<sequence length="421" mass="45798">MKKSCTTVYFCHIVSSIFRMQKGNNTNTRPFSGAPPQKKPRNANGGNNRRKQPNFTADIVFTSKTGNVLSIPSLAKQLKAVTEETVIGLQYIWEYRSPSKSVPPHYQCKLCRVSRLQSDMLAHIKGWKHCFRYMKQKHSDKVPFEEDGAVKDHEVRKKVKEAAAQVEKTEGRGQIKVILREPSEVAAFEGLRSAIPNAVPPRGMGLSGPKPGGRFAEPLFPGNFHPQGGLIDYPMGGMGGFSDPLSRFTPSGPFQGRDMGLGGYPDSTEGRGDSADGFGLGGRGFSQGGLLGEGPGDHYLDEFRGGQMGNGSGQGLMGAAPENNTLPSTLLKYLDNFRIENESDAQIVLKVTQKLTDVLMEYRLRTVSTGPIMNSSSSLGSMTYSEPPRKSSGSDRYSGGLSGTHSAGHSRYSDGPSRYYK</sequence>
<evidence type="ECO:0000313" key="2">
    <source>
        <dbReference type="EMBL" id="KAL0985352.1"/>
    </source>
</evidence>
<dbReference type="PANTHER" id="PTHR45762">
    <property type="entry name" value="ZINC FINGER RNA-BINDING PROTEIN"/>
    <property type="match status" value="1"/>
</dbReference>
<organism evidence="2 3">
    <name type="scientific">Umbra pygmaea</name>
    <name type="common">Eastern mudminnow</name>
    <dbReference type="NCBI Taxonomy" id="75934"/>
    <lineage>
        <taxon>Eukaryota</taxon>
        <taxon>Metazoa</taxon>
        <taxon>Chordata</taxon>
        <taxon>Craniata</taxon>
        <taxon>Vertebrata</taxon>
        <taxon>Euteleostomi</taxon>
        <taxon>Actinopterygii</taxon>
        <taxon>Neopterygii</taxon>
        <taxon>Teleostei</taxon>
        <taxon>Protacanthopterygii</taxon>
        <taxon>Esociformes</taxon>
        <taxon>Umbridae</taxon>
        <taxon>Umbra</taxon>
    </lineage>
</organism>